<evidence type="ECO:0000313" key="2">
    <source>
        <dbReference type="Proteomes" id="UP000636949"/>
    </source>
</evidence>
<gene>
    <name evidence="1" type="ORF">GCM10010995_02700</name>
</gene>
<reference evidence="1" key="1">
    <citation type="journal article" date="2014" name="Int. J. Syst. Evol. Microbiol.">
        <title>Complete genome sequence of Corynebacterium casei LMG S-19264T (=DSM 44701T), isolated from a smear-ripened cheese.</title>
        <authorList>
            <consortium name="US DOE Joint Genome Institute (JGI-PGF)"/>
            <person name="Walter F."/>
            <person name="Albersmeier A."/>
            <person name="Kalinowski J."/>
            <person name="Ruckert C."/>
        </authorList>
    </citation>
    <scope>NUCLEOTIDE SEQUENCE</scope>
    <source>
        <strain evidence="1">CGMCC 1.15758</strain>
    </source>
</reference>
<accession>A0A8J2Z2D6</accession>
<keyword evidence="2" id="KW-1185">Reference proteome</keyword>
<dbReference type="RefSeq" id="WP_117001132.1">
    <property type="nucleotide sequence ID" value="NZ_BMJS01000001.1"/>
</dbReference>
<reference evidence="1" key="2">
    <citation type="submission" date="2020-09" db="EMBL/GenBank/DDBJ databases">
        <authorList>
            <person name="Sun Q."/>
            <person name="Zhou Y."/>
        </authorList>
    </citation>
    <scope>NUCLEOTIDE SEQUENCE</scope>
    <source>
        <strain evidence="1">CGMCC 1.15758</strain>
    </source>
</reference>
<dbReference type="AlphaFoldDB" id="A0A8J2Z2D6"/>
<name>A0A8J2Z2D6_9GAMM</name>
<dbReference type="Proteomes" id="UP000636949">
    <property type="component" value="Unassembled WGS sequence"/>
</dbReference>
<dbReference type="EMBL" id="BMJS01000001">
    <property type="protein sequence ID" value="GGF88900.1"/>
    <property type="molecule type" value="Genomic_DNA"/>
</dbReference>
<sequence length="91" mass="10579">MSVNLDMYNACEYKIGLRSNLTGEELPRSRAAYNLADFNDPLIITCQNAKDSTYDQFAEWRQKIINAIELMKAYDDHTTRSLYLIKDCQPH</sequence>
<comment type="caution">
    <text evidence="1">The sequence shown here is derived from an EMBL/GenBank/DDBJ whole genome shotgun (WGS) entry which is preliminary data.</text>
</comment>
<proteinExistence type="predicted"/>
<evidence type="ECO:0000313" key="1">
    <source>
        <dbReference type="EMBL" id="GGF88900.1"/>
    </source>
</evidence>
<protein>
    <submittedName>
        <fullName evidence="1">Uncharacterized protein</fullName>
    </submittedName>
</protein>
<organism evidence="1 2">
    <name type="scientific">Cysteiniphilum litorale</name>
    <dbReference type="NCBI Taxonomy" id="2056700"/>
    <lineage>
        <taxon>Bacteria</taxon>
        <taxon>Pseudomonadati</taxon>
        <taxon>Pseudomonadota</taxon>
        <taxon>Gammaproteobacteria</taxon>
        <taxon>Thiotrichales</taxon>
        <taxon>Fastidiosibacteraceae</taxon>
        <taxon>Cysteiniphilum</taxon>
    </lineage>
</organism>